<evidence type="ECO:0000256" key="4">
    <source>
        <dbReference type="ARBA" id="ARBA00023306"/>
    </source>
</evidence>
<feature type="domain" description="Cyclin-like" evidence="7">
    <location>
        <begin position="202"/>
        <end position="286"/>
    </location>
</feature>
<dbReference type="CDD" id="cd20508">
    <property type="entry name" value="CYCLIN_CCNB3_rpt1"/>
    <property type="match status" value="1"/>
</dbReference>
<comment type="similarity">
    <text evidence="5">Belongs to the cyclin family.</text>
</comment>
<proteinExistence type="inferred from homology"/>
<dbReference type="InterPro" id="IPR036915">
    <property type="entry name" value="Cyclin-like_sf"/>
</dbReference>
<dbReference type="EMBL" id="JAZGQO010000018">
    <property type="protein sequence ID" value="KAK6167306.1"/>
    <property type="molecule type" value="Genomic_DNA"/>
</dbReference>
<dbReference type="SMART" id="SM01332">
    <property type="entry name" value="Cyclin_C"/>
    <property type="match status" value="1"/>
</dbReference>
<dbReference type="Proteomes" id="UP001347796">
    <property type="component" value="Unassembled WGS sequence"/>
</dbReference>
<dbReference type="AlphaFoldDB" id="A0AAN8GCL5"/>
<gene>
    <name evidence="9" type="ORF">SNE40_021371</name>
</gene>
<feature type="compositionally biased region" description="Polar residues" evidence="6">
    <location>
        <begin position="22"/>
        <end position="34"/>
    </location>
</feature>
<organism evidence="9 10">
    <name type="scientific">Patella caerulea</name>
    <name type="common">Rayed Mediterranean limpet</name>
    <dbReference type="NCBI Taxonomy" id="87958"/>
    <lineage>
        <taxon>Eukaryota</taxon>
        <taxon>Metazoa</taxon>
        <taxon>Spiralia</taxon>
        <taxon>Lophotrochozoa</taxon>
        <taxon>Mollusca</taxon>
        <taxon>Gastropoda</taxon>
        <taxon>Patellogastropoda</taxon>
        <taxon>Patelloidea</taxon>
        <taxon>Patellidae</taxon>
        <taxon>Patella</taxon>
    </lineage>
</organism>
<dbReference type="FunFam" id="1.10.472.10:FF:000001">
    <property type="entry name" value="G2/mitotic-specific cyclin"/>
    <property type="match status" value="1"/>
</dbReference>
<comment type="caution">
    <text evidence="9">The sequence shown here is derived from an EMBL/GenBank/DDBJ whole genome shotgun (WGS) entry which is preliminary data.</text>
</comment>
<dbReference type="Gene3D" id="1.10.472.10">
    <property type="entry name" value="Cyclin-like"/>
    <property type="match status" value="2"/>
</dbReference>
<keyword evidence="10" id="KW-1185">Reference proteome</keyword>
<evidence type="ECO:0000256" key="2">
    <source>
        <dbReference type="ARBA" id="ARBA00022776"/>
    </source>
</evidence>
<dbReference type="PIRSF" id="PIRSF001771">
    <property type="entry name" value="Cyclin_A_B_D_E"/>
    <property type="match status" value="1"/>
</dbReference>
<dbReference type="InterPro" id="IPR039361">
    <property type="entry name" value="Cyclin"/>
</dbReference>
<dbReference type="SMART" id="SM00385">
    <property type="entry name" value="CYCLIN"/>
    <property type="match status" value="2"/>
</dbReference>
<dbReference type="GO" id="GO:0016538">
    <property type="term" value="F:cyclin-dependent protein serine/threonine kinase regulator activity"/>
    <property type="evidence" value="ECO:0007669"/>
    <property type="project" value="InterPro"/>
</dbReference>
<dbReference type="GO" id="GO:0051301">
    <property type="term" value="P:cell division"/>
    <property type="evidence" value="ECO:0007669"/>
    <property type="project" value="UniProtKB-KW"/>
</dbReference>
<evidence type="ECO:0008006" key="11">
    <source>
        <dbReference type="Google" id="ProtNLM"/>
    </source>
</evidence>
<evidence type="ECO:0000256" key="6">
    <source>
        <dbReference type="SAM" id="MobiDB-lite"/>
    </source>
</evidence>
<sequence>MMNNSRKTRMGLGFENKKIKTSSDQSNVGNNNSLGLKRQGDNLSDPTMKRRPVCADLTNALKDLNTNSKIGLKKNATIVKPTVKVNKDLKVKKSTIKKAEKTKISSSQDSSCTDDSSDVPLSQESQSVDISLVDLNKSEAEIIVPEGVDDIDKENYSDPVQCGNYAKEIFKYYMERESKFQLEPYMTQQPQLTSNMRSILVDWLVEVQENFELNHETLYLAVKLVDTYLSIKETPKEMLQLIGGTSLFIACKFDERCPPLIEDFLYICDDAYNRKEFLDMERNILKTIGFDLGMPLSYRFLRRFAKCVRAEMKTLTLARYILEMSLMDYSLISVRESKLAAAALHLARKMKKEGDWNKTLEYFSTYKGDELLPIVKKLNHCISHPSKHLTTILSKYSHQVFHEVAKMTPLDPEQL</sequence>
<evidence type="ECO:0000256" key="5">
    <source>
        <dbReference type="RuleBase" id="RU000383"/>
    </source>
</evidence>
<keyword evidence="1" id="KW-0132">Cell division</keyword>
<feature type="region of interest" description="Disordered" evidence="6">
    <location>
        <begin position="96"/>
        <end position="125"/>
    </location>
</feature>
<reference evidence="9 10" key="1">
    <citation type="submission" date="2024-01" db="EMBL/GenBank/DDBJ databases">
        <title>The genome of the rayed Mediterranean limpet Patella caerulea (Linnaeus, 1758).</title>
        <authorList>
            <person name="Anh-Thu Weber A."/>
            <person name="Halstead-Nussloch G."/>
        </authorList>
    </citation>
    <scope>NUCLEOTIDE SEQUENCE [LARGE SCALE GENOMIC DNA]</scope>
    <source>
        <strain evidence="9">AATW-2023a</strain>
        <tissue evidence="9">Whole specimen</tissue>
    </source>
</reference>
<dbReference type="GO" id="GO:0044772">
    <property type="term" value="P:mitotic cell cycle phase transition"/>
    <property type="evidence" value="ECO:0007669"/>
    <property type="project" value="InterPro"/>
</dbReference>
<dbReference type="InterPro" id="IPR006671">
    <property type="entry name" value="Cyclin_N"/>
</dbReference>
<dbReference type="Pfam" id="PF02984">
    <property type="entry name" value="Cyclin_C"/>
    <property type="match status" value="1"/>
</dbReference>
<dbReference type="InterPro" id="IPR046965">
    <property type="entry name" value="Cyclin_A/B-like"/>
</dbReference>
<feature type="domain" description="Cyclin-like" evidence="7">
    <location>
        <begin position="299"/>
        <end position="380"/>
    </location>
</feature>
<dbReference type="InterPro" id="IPR004367">
    <property type="entry name" value="Cyclin_C-dom"/>
</dbReference>
<keyword evidence="4" id="KW-0131">Cell cycle</keyword>
<dbReference type="InterPro" id="IPR013763">
    <property type="entry name" value="Cyclin-like_dom"/>
</dbReference>
<evidence type="ECO:0000313" key="9">
    <source>
        <dbReference type="EMBL" id="KAK6167306.1"/>
    </source>
</evidence>
<keyword evidence="3 5" id="KW-0195">Cyclin</keyword>
<evidence type="ECO:0000256" key="3">
    <source>
        <dbReference type="ARBA" id="ARBA00023127"/>
    </source>
</evidence>
<name>A0AAN8GCL5_PATCE</name>
<accession>A0AAN8GCL5</accession>
<feature type="domain" description="Cyclin C-terminal" evidence="8">
    <location>
        <begin position="295"/>
        <end position="410"/>
    </location>
</feature>
<feature type="compositionally biased region" description="Low complexity" evidence="6">
    <location>
        <begin position="104"/>
        <end position="114"/>
    </location>
</feature>
<keyword evidence="2" id="KW-0498">Mitosis</keyword>
<evidence type="ECO:0000256" key="1">
    <source>
        <dbReference type="ARBA" id="ARBA00022618"/>
    </source>
</evidence>
<evidence type="ECO:0000259" key="7">
    <source>
        <dbReference type="SMART" id="SM00385"/>
    </source>
</evidence>
<protein>
    <recommendedName>
        <fullName evidence="11">G2/mitotic-specific cyclin-B3</fullName>
    </recommendedName>
</protein>
<dbReference type="SUPFAM" id="SSF47954">
    <property type="entry name" value="Cyclin-like"/>
    <property type="match status" value="2"/>
</dbReference>
<evidence type="ECO:0000313" key="10">
    <source>
        <dbReference type="Proteomes" id="UP001347796"/>
    </source>
</evidence>
<feature type="region of interest" description="Disordered" evidence="6">
    <location>
        <begin position="1"/>
        <end position="49"/>
    </location>
</feature>
<dbReference type="Pfam" id="PF00134">
    <property type="entry name" value="Cyclin_N"/>
    <property type="match status" value="1"/>
</dbReference>
<evidence type="ECO:0000259" key="8">
    <source>
        <dbReference type="SMART" id="SM01332"/>
    </source>
</evidence>
<dbReference type="PANTHER" id="PTHR10177">
    <property type="entry name" value="CYCLINS"/>
    <property type="match status" value="1"/>
</dbReference>